<dbReference type="Proteomes" id="UP000003597">
    <property type="component" value="Unassembled WGS sequence"/>
</dbReference>
<proteinExistence type="predicted"/>
<gene>
    <name evidence="1" type="ORF">HMPREF0557_00544</name>
</gene>
<accession>A0AB72ZCL5</accession>
<organism evidence="1 2">
    <name type="scientific">Listeria innocua ATCC 33091</name>
    <dbReference type="NCBI Taxonomy" id="1002366"/>
    <lineage>
        <taxon>Bacteria</taxon>
        <taxon>Bacillati</taxon>
        <taxon>Bacillota</taxon>
        <taxon>Bacilli</taxon>
        <taxon>Bacillales</taxon>
        <taxon>Listeriaceae</taxon>
        <taxon>Listeria</taxon>
    </lineage>
</organism>
<comment type="caution">
    <text evidence="1">The sequence shown here is derived from an EMBL/GenBank/DDBJ whole genome shotgun (WGS) entry which is preliminary data.</text>
</comment>
<evidence type="ECO:0000313" key="2">
    <source>
        <dbReference type="Proteomes" id="UP000003597"/>
    </source>
</evidence>
<protein>
    <submittedName>
        <fullName evidence="1">Uncharacterized protein</fullName>
    </submittedName>
</protein>
<evidence type="ECO:0000313" key="1">
    <source>
        <dbReference type="EMBL" id="EHN62574.1"/>
    </source>
</evidence>
<dbReference type="EMBL" id="AGCN01000013">
    <property type="protein sequence ID" value="EHN62574.1"/>
    <property type="molecule type" value="Genomic_DNA"/>
</dbReference>
<sequence>MFFFTFAISFLHQWQSKDIKKFLESLLFYFALSVKLSLIHFPTEFPLLPHATIKQQSKTGFLKHSGVHKIVTIHSLFKAFLRKRKRRTIFYHLNRHTEEKGNKWKYTLFNLTFLPNHPKKTKILDLRLCFI</sequence>
<reference evidence="1 2" key="1">
    <citation type="submission" date="2011-08" db="EMBL/GenBank/DDBJ databases">
        <authorList>
            <person name="Weinstock G."/>
            <person name="Sodergren E."/>
            <person name="Clifton S."/>
            <person name="Fulton L."/>
            <person name="Fulton B."/>
            <person name="Courtney L."/>
            <person name="Fronick C."/>
            <person name="Harrison M."/>
            <person name="Strong C."/>
            <person name="Farmer C."/>
            <person name="Delahaunty K."/>
            <person name="Markovic C."/>
            <person name="Hall O."/>
            <person name="Minx P."/>
            <person name="Tomlinson C."/>
            <person name="Mitreva M."/>
            <person name="Hou S."/>
            <person name="Chen J."/>
            <person name="Wollam A."/>
            <person name="Pepin K.H."/>
            <person name="Johnson M."/>
            <person name="Bhonagiri V."/>
            <person name="Zhang X."/>
            <person name="Suruliraj S."/>
            <person name="Warren W."/>
            <person name="Chinwalla A."/>
            <person name="Mardis E.R."/>
            <person name="Wilson R.K."/>
        </authorList>
    </citation>
    <scope>NUCLEOTIDE SEQUENCE [LARGE SCALE GENOMIC DNA]</scope>
    <source>
        <strain evidence="1 2">ATCC 33091</strain>
    </source>
</reference>
<name>A0AB72ZCL5_LISIO</name>
<dbReference type="AlphaFoldDB" id="A0AB72ZCL5"/>
<keyword evidence="2" id="KW-1185">Reference proteome</keyword>